<dbReference type="RefSeq" id="WP_035315674.1">
    <property type="nucleotide sequence ID" value="NZ_AODH01000063.1"/>
</dbReference>
<evidence type="ECO:0000313" key="2">
    <source>
        <dbReference type="EMBL" id="EUJ34736.1"/>
    </source>
</evidence>
<keyword evidence="1" id="KW-0472">Membrane</keyword>
<dbReference type="Proteomes" id="UP000019243">
    <property type="component" value="Unassembled WGS sequence"/>
</dbReference>
<reference evidence="2 3" key="1">
    <citation type="submission" date="2012-12" db="EMBL/GenBank/DDBJ databases">
        <title>Novel taxa of Listeriaceae from agricultural environments in the United States.</title>
        <authorList>
            <person name="den Bakker H.C."/>
            <person name="Allred A."/>
            <person name="Warchocki S."/>
            <person name="Wright E.M."/>
            <person name="Burrell A."/>
            <person name="Nightingale K.K."/>
            <person name="Kephart D."/>
            <person name="Wiedmann M."/>
        </authorList>
    </citation>
    <scope>NUCLEOTIDE SEQUENCE [LARGE SCALE GENOMIC DNA]</scope>
    <source>
        <strain evidence="2 3">FSL F6-1037</strain>
    </source>
</reference>
<accession>W7CFU9</accession>
<keyword evidence="1" id="KW-1133">Transmembrane helix</keyword>
<protein>
    <submittedName>
        <fullName evidence="2">Uncharacterized protein</fullName>
    </submittedName>
</protein>
<feature type="transmembrane region" description="Helical" evidence="1">
    <location>
        <begin position="6"/>
        <end position="26"/>
    </location>
</feature>
<keyword evidence="1" id="KW-0812">Transmembrane</keyword>
<dbReference type="AlphaFoldDB" id="W7CFU9"/>
<dbReference type="EMBL" id="AODH01000063">
    <property type="protein sequence ID" value="EUJ34736.1"/>
    <property type="molecule type" value="Genomic_DNA"/>
</dbReference>
<evidence type="ECO:0000313" key="3">
    <source>
        <dbReference type="Proteomes" id="UP000019243"/>
    </source>
</evidence>
<sequence length="68" mass="7734">MKKQLLYFVFLNVACIAFCFFILPTLPELMPRHTNGVNITSYEAKTITNPVCYLALSNVDEYNKKEGG</sequence>
<comment type="caution">
    <text evidence="2">The sequence shown here is derived from an EMBL/GenBank/DDBJ whole genome shotgun (WGS) entry which is preliminary data.</text>
</comment>
<dbReference type="OrthoDB" id="2368682at2"/>
<name>W7CFU9_9LIST</name>
<gene>
    <name evidence="2" type="ORF">BCAMP_12125</name>
</gene>
<keyword evidence="3" id="KW-1185">Reference proteome</keyword>
<evidence type="ECO:0000256" key="1">
    <source>
        <dbReference type="SAM" id="Phobius"/>
    </source>
</evidence>
<organism evidence="2 3">
    <name type="scientific">Brochothrix campestris FSL F6-1037</name>
    <dbReference type="NCBI Taxonomy" id="1265861"/>
    <lineage>
        <taxon>Bacteria</taxon>
        <taxon>Bacillati</taxon>
        <taxon>Bacillota</taxon>
        <taxon>Bacilli</taxon>
        <taxon>Bacillales</taxon>
        <taxon>Listeriaceae</taxon>
        <taxon>Brochothrix</taxon>
    </lineage>
</organism>
<proteinExistence type="predicted"/>